<keyword evidence="4" id="KW-1185">Reference proteome</keyword>
<organism evidence="3 4">
    <name type="scientific">Oceanomicrobium pacificus</name>
    <dbReference type="NCBI Taxonomy" id="2692916"/>
    <lineage>
        <taxon>Bacteria</taxon>
        <taxon>Pseudomonadati</taxon>
        <taxon>Pseudomonadota</taxon>
        <taxon>Alphaproteobacteria</taxon>
        <taxon>Rhodobacterales</taxon>
        <taxon>Paracoccaceae</taxon>
        <taxon>Oceanomicrobium</taxon>
    </lineage>
</organism>
<dbReference type="InterPro" id="IPR005793">
    <property type="entry name" value="Formyl_trans_C"/>
</dbReference>
<dbReference type="GO" id="GO:0004479">
    <property type="term" value="F:methionyl-tRNA formyltransferase activity"/>
    <property type="evidence" value="ECO:0007669"/>
    <property type="project" value="TreeGrafter"/>
</dbReference>
<evidence type="ECO:0000259" key="2">
    <source>
        <dbReference type="Pfam" id="PF02911"/>
    </source>
</evidence>
<dbReference type="Gene3D" id="3.40.50.12230">
    <property type="match status" value="1"/>
</dbReference>
<dbReference type="SUPFAM" id="SSF53328">
    <property type="entry name" value="Formyltransferase"/>
    <property type="match status" value="1"/>
</dbReference>
<dbReference type="EMBL" id="WUWG01000003">
    <property type="protein sequence ID" value="MXU65205.1"/>
    <property type="molecule type" value="Genomic_DNA"/>
</dbReference>
<reference evidence="3 4" key="1">
    <citation type="submission" date="2019-12" db="EMBL/GenBank/DDBJ databases">
        <title>Strain KN286 was isolated from seawater, which was collected from Caroline Seamount in the tropical western Pacific.</title>
        <authorList>
            <person name="Wang Q."/>
        </authorList>
    </citation>
    <scope>NUCLEOTIDE SEQUENCE [LARGE SCALE GENOMIC DNA]</scope>
    <source>
        <strain evidence="3 4">KN286</strain>
    </source>
</reference>
<dbReference type="InterPro" id="IPR036477">
    <property type="entry name" value="Formyl_transf_N_sf"/>
</dbReference>
<dbReference type="Proteomes" id="UP000436016">
    <property type="component" value="Unassembled WGS sequence"/>
</dbReference>
<name>A0A6B0TTT2_9RHOB</name>
<dbReference type="AlphaFoldDB" id="A0A6B0TTT2"/>
<proteinExistence type="predicted"/>
<dbReference type="PANTHER" id="PTHR11138:SF5">
    <property type="entry name" value="METHIONYL-TRNA FORMYLTRANSFERASE, MITOCHONDRIAL"/>
    <property type="match status" value="1"/>
</dbReference>
<feature type="domain" description="Formyl transferase N-terminal" evidence="1">
    <location>
        <begin position="58"/>
        <end position="171"/>
    </location>
</feature>
<dbReference type="PANTHER" id="PTHR11138">
    <property type="entry name" value="METHIONYL-TRNA FORMYLTRANSFERASE"/>
    <property type="match status" value="1"/>
</dbReference>
<dbReference type="RefSeq" id="WP_160853478.1">
    <property type="nucleotide sequence ID" value="NZ_WUWG01000003.1"/>
</dbReference>
<dbReference type="SUPFAM" id="SSF50486">
    <property type="entry name" value="FMT C-terminal domain-like"/>
    <property type="match status" value="1"/>
</dbReference>
<protein>
    <submittedName>
        <fullName evidence="3">Methionyl-tRNA formyltransferase</fullName>
    </submittedName>
</protein>
<dbReference type="Pfam" id="PF00551">
    <property type="entry name" value="Formyl_trans_N"/>
    <property type="match status" value="1"/>
</dbReference>
<dbReference type="GO" id="GO:0005829">
    <property type="term" value="C:cytosol"/>
    <property type="evidence" value="ECO:0007669"/>
    <property type="project" value="TreeGrafter"/>
</dbReference>
<keyword evidence="3" id="KW-0808">Transferase</keyword>
<accession>A0A6B0TTT2</accession>
<gene>
    <name evidence="3" type="ORF">GSH16_07080</name>
</gene>
<dbReference type="InterPro" id="IPR002376">
    <property type="entry name" value="Formyl_transf_N"/>
</dbReference>
<evidence type="ECO:0000313" key="3">
    <source>
        <dbReference type="EMBL" id="MXU65205.1"/>
    </source>
</evidence>
<dbReference type="InterPro" id="IPR011034">
    <property type="entry name" value="Formyl_transferase-like_C_sf"/>
</dbReference>
<dbReference type="Pfam" id="PF02911">
    <property type="entry name" value="Formyl_trans_C"/>
    <property type="match status" value="1"/>
</dbReference>
<sequence length="307" mass="32592">MRVVLVGAVHSTETAFHAMVDAGHAPALLITLPLSLAHRHSDFVDLRPLAAAHGVPLFEAAASNSPDTLAALRAAAPDLTLVIGWSQLCGPDFRDAARLGSIGYHPSVLPKLRGRAVLPWTILTGTEETGASLFWLADGADTGDIAAQATFRIDPDRIRVRDLYDRQLEVLADMLPPLLDRIAAGDAPRIPQDDAQATVCAKRTAEDGRIDWHQPAATIDRFIRAVGPPYPGAFTTLPDGSRLTILDSAPDPAPGRHIAQAGQIAAMDPQGWTIMCGDGNCILATERALAGPPPRIHAILGRAKEAN</sequence>
<evidence type="ECO:0000313" key="4">
    <source>
        <dbReference type="Proteomes" id="UP000436016"/>
    </source>
</evidence>
<evidence type="ECO:0000259" key="1">
    <source>
        <dbReference type="Pfam" id="PF00551"/>
    </source>
</evidence>
<feature type="domain" description="Formyl transferase C-terminal" evidence="2">
    <location>
        <begin position="204"/>
        <end position="282"/>
    </location>
</feature>
<comment type="caution">
    <text evidence="3">The sequence shown here is derived from an EMBL/GenBank/DDBJ whole genome shotgun (WGS) entry which is preliminary data.</text>
</comment>